<evidence type="ECO:0000313" key="2">
    <source>
        <dbReference type="EMBL" id="CAK9009485.1"/>
    </source>
</evidence>
<sequence>MAEPQAPAEIAPGVLACEVPGCGVAAFAAKDFQRGDIVLQEQAIFISAVDTPSRRNEEIYKALLAELHSRRLTADFTPNAHLGALVALRDLGVQGCKDFLLKKCHGDPEQLPNPRLARQEAAPLRRCIASGILPPACAALPAVEYAKLRMAIQLNGFRFNFNAQEGDFGYDTGEVLFDKISRLNHSCTPNLDFNLSWDADNETVVNTITASTPIRTNEELNISYLPLRLKLPVEERRAQLLKHWGFHCRCSRCLLEGGAPCVATPAVSRIPHRSDTRSEGSDSEGICWEDLCDPDATDTKC</sequence>
<dbReference type="Gene3D" id="2.170.270.10">
    <property type="entry name" value="SET domain"/>
    <property type="match status" value="1"/>
</dbReference>
<organism evidence="2 3">
    <name type="scientific">Durusdinium trenchii</name>
    <dbReference type="NCBI Taxonomy" id="1381693"/>
    <lineage>
        <taxon>Eukaryota</taxon>
        <taxon>Sar</taxon>
        <taxon>Alveolata</taxon>
        <taxon>Dinophyceae</taxon>
        <taxon>Suessiales</taxon>
        <taxon>Symbiodiniaceae</taxon>
        <taxon>Durusdinium</taxon>
    </lineage>
</organism>
<dbReference type="InterPro" id="IPR046341">
    <property type="entry name" value="SET_dom_sf"/>
</dbReference>
<dbReference type="InterPro" id="IPR053185">
    <property type="entry name" value="SET_domain_protein"/>
</dbReference>
<gene>
    <name evidence="2" type="ORF">SCF082_LOCUS10305</name>
</gene>
<evidence type="ECO:0000313" key="3">
    <source>
        <dbReference type="Proteomes" id="UP001642464"/>
    </source>
</evidence>
<dbReference type="Proteomes" id="UP001642464">
    <property type="component" value="Unassembled WGS sequence"/>
</dbReference>
<dbReference type="PANTHER" id="PTHR47332:SF4">
    <property type="entry name" value="SET DOMAIN-CONTAINING PROTEIN 5"/>
    <property type="match status" value="1"/>
</dbReference>
<accession>A0ABP0J588</accession>
<keyword evidence="3" id="KW-1185">Reference proteome</keyword>
<dbReference type="SUPFAM" id="SSF82199">
    <property type="entry name" value="SET domain"/>
    <property type="match status" value="1"/>
</dbReference>
<dbReference type="Pfam" id="PF00856">
    <property type="entry name" value="SET"/>
    <property type="match status" value="1"/>
</dbReference>
<dbReference type="EMBL" id="CAXAMM010006003">
    <property type="protein sequence ID" value="CAK9009485.1"/>
    <property type="molecule type" value="Genomic_DNA"/>
</dbReference>
<name>A0ABP0J588_9DINO</name>
<evidence type="ECO:0000259" key="1">
    <source>
        <dbReference type="PROSITE" id="PS50280"/>
    </source>
</evidence>
<feature type="domain" description="SET" evidence="1">
    <location>
        <begin position="12"/>
        <end position="225"/>
    </location>
</feature>
<comment type="caution">
    <text evidence="2">The sequence shown here is derived from an EMBL/GenBank/DDBJ whole genome shotgun (WGS) entry which is preliminary data.</text>
</comment>
<dbReference type="CDD" id="cd20071">
    <property type="entry name" value="SET_SMYD"/>
    <property type="match status" value="1"/>
</dbReference>
<dbReference type="InterPro" id="IPR001214">
    <property type="entry name" value="SET_dom"/>
</dbReference>
<protein>
    <submittedName>
        <fullName evidence="2">Histone-lysine N-methyltransferase ATXR2 (Protein SET DOMAIN GROUP 36) (Trithorax-related protein 2) (TRX-related protein 2)</fullName>
    </submittedName>
</protein>
<proteinExistence type="predicted"/>
<dbReference type="PROSITE" id="PS50280">
    <property type="entry name" value="SET"/>
    <property type="match status" value="1"/>
</dbReference>
<reference evidence="2 3" key="1">
    <citation type="submission" date="2024-02" db="EMBL/GenBank/DDBJ databases">
        <authorList>
            <person name="Chen Y."/>
            <person name="Shah S."/>
            <person name="Dougan E. K."/>
            <person name="Thang M."/>
            <person name="Chan C."/>
        </authorList>
    </citation>
    <scope>NUCLEOTIDE SEQUENCE [LARGE SCALE GENOMIC DNA]</scope>
</reference>
<dbReference type="PANTHER" id="PTHR47332">
    <property type="entry name" value="SET DOMAIN-CONTAINING PROTEIN 5"/>
    <property type="match status" value="1"/>
</dbReference>